<evidence type="ECO:0000313" key="1">
    <source>
        <dbReference type="EMBL" id="GHO49036.1"/>
    </source>
</evidence>
<evidence type="ECO:0008006" key="3">
    <source>
        <dbReference type="Google" id="ProtNLM"/>
    </source>
</evidence>
<dbReference type="EMBL" id="BNJF01000004">
    <property type="protein sequence ID" value="GHO49036.1"/>
    <property type="molecule type" value="Genomic_DNA"/>
</dbReference>
<gene>
    <name evidence="1" type="ORF">KSX_71990</name>
</gene>
<sequence length="251" mass="25983">MSDNHDGTLTVSGTHTYSGEGAYWLYVEADEGASFASNIGFAFVKSATAIQVVQVNTIHATEYVPFHGTVATITGASRANDTTVMIDWGDGTAASPGTVIANANGTLRVSGSHTYSRSDTFPITVKMREGAHTATGKGRAIVKAARLYARAFGVQSLMPPQGPFGEVSIPLAGGTHTATVPSVHLPEHGLRVSAIIDRVSGALTTAPPLASASSAIGELHVFGIAASGITAMAHDDLSSPRGLWGQRPSRR</sequence>
<evidence type="ECO:0000313" key="2">
    <source>
        <dbReference type="Proteomes" id="UP000612362"/>
    </source>
</evidence>
<dbReference type="Proteomes" id="UP000612362">
    <property type="component" value="Unassembled WGS sequence"/>
</dbReference>
<name>A0A8J3I7S9_9CHLR</name>
<reference evidence="1" key="1">
    <citation type="submission" date="2020-10" db="EMBL/GenBank/DDBJ databases">
        <title>Taxonomic study of unclassified bacteria belonging to the class Ktedonobacteria.</title>
        <authorList>
            <person name="Yabe S."/>
            <person name="Wang C.M."/>
            <person name="Zheng Y."/>
            <person name="Sakai Y."/>
            <person name="Cavaletti L."/>
            <person name="Monciardini P."/>
            <person name="Donadio S."/>
        </authorList>
    </citation>
    <scope>NUCLEOTIDE SEQUENCE</scope>
    <source>
        <strain evidence="1">SOSP1-1</strain>
    </source>
</reference>
<keyword evidence="2" id="KW-1185">Reference proteome</keyword>
<comment type="caution">
    <text evidence="1">The sequence shown here is derived from an EMBL/GenBank/DDBJ whole genome shotgun (WGS) entry which is preliminary data.</text>
</comment>
<dbReference type="AlphaFoldDB" id="A0A8J3I7S9"/>
<proteinExistence type="predicted"/>
<accession>A0A8J3I7S9</accession>
<dbReference type="RefSeq" id="WP_220198152.1">
    <property type="nucleotide sequence ID" value="NZ_BNJF01000004.1"/>
</dbReference>
<organism evidence="1 2">
    <name type="scientific">Ktedonospora formicarum</name>
    <dbReference type="NCBI Taxonomy" id="2778364"/>
    <lineage>
        <taxon>Bacteria</taxon>
        <taxon>Bacillati</taxon>
        <taxon>Chloroflexota</taxon>
        <taxon>Ktedonobacteria</taxon>
        <taxon>Ktedonobacterales</taxon>
        <taxon>Ktedonobacteraceae</taxon>
        <taxon>Ktedonospora</taxon>
    </lineage>
</organism>
<dbReference type="SUPFAM" id="SSF49299">
    <property type="entry name" value="PKD domain"/>
    <property type="match status" value="1"/>
</dbReference>
<dbReference type="InterPro" id="IPR035986">
    <property type="entry name" value="PKD_dom_sf"/>
</dbReference>
<protein>
    <recommendedName>
        <fullName evidence="3">PKD domain-containing protein</fullName>
    </recommendedName>
</protein>